<proteinExistence type="predicted"/>
<reference evidence="3 4" key="1">
    <citation type="journal article" date="2021" name="Int. J. Syst. Evol. Microbiol.">
        <title>Salipiger mangrovisoli sp. nov., isolated from mangrove soil and the proposal for the reclassification of Paraphaeobacter pallidus as Salipiger pallidus comb. nov.</title>
        <authorList>
            <person name="Du J."/>
            <person name="Liu Y."/>
            <person name="Pei T."/>
            <person name="Deng M.R."/>
            <person name="Zhu H."/>
        </authorList>
    </citation>
    <scope>NUCLEOTIDE SEQUENCE [LARGE SCALE GENOMIC DNA]</scope>
    <source>
        <strain evidence="3 4">6D45A</strain>
    </source>
</reference>
<evidence type="ECO:0000313" key="3">
    <source>
        <dbReference type="EMBL" id="MBE9636962.1"/>
    </source>
</evidence>
<gene>
    <name evidence="3" type="ORF">IQ782_08945</name>
</gene>
<dbReference type="InterPro" id="IPR013656">
    <property type="entry name" value="PAS_4"/>
</dbReference>
<comment type="caution">
    <text evidence="3">The sequence shown here is derived from an EMBL/GenBank/DDBJ whole genome shotgun (WGS) entry which is preliminary data.</text>
</comment>
<evidence type="ECO:0000313" key="4">
    <source>
        <dbReference type="Proteomes" id="UP000607796"/>
    </source>
</evidence>
<evidence type="ECO:0000256" key="1">
    <source>
        <dbReference type="SAM" id="MobiDB-lite"/>
    </source>
</evidence>
<feature type="region of interest" description="Disordered" evidence="1">
    <location>
        <begin position="200"/>
        <end position="221"/>
    </location>
</feature>
<dbReference type="Pfam" id="PF08448">
    <property type="entry name" value="PAS_4"/>
    <property type="match status" value="1"/>
</dbReference>
<dbReference type="Gene3D" id="3.30.450.20">
    <property type="entry name" value="PAS domain"/>
    <property type="match status" value="1"/>
</dbReference>
<keyword evidence="4" id="KW-1185">Reference proteome</keyword>
<dbReference type="SUPFAM" id="SSF55785">
    <property type="entry name" value="PYP-like sensor domain (PAS domain)"/>
    <property type="match status" value="1"/>
</dbReference>
<dbReference type="EMBL" id="JADFFK010000005">
    <property type="protein sequence ID" value="MBE9636962.1"/>
    <property type="molecule type" value="Genomic_DNA"/>
</dbReference>
<sequence>MILAKTDLEATVLSTVMGYLAQRTTVCAKVLDRSGKVLAVNKRGLELLHTDADMICGEIWTDFWDGEERKKAEAALATAFAGKPSSFVGTFSHERVGNSDWEVEIVPLDWAEGEVARVLALSSFMSGTAPDGKHTREAFEDRQMLGSLSELFHTLNNLTAVSTSAANILRRGVDQERAEALAEALSDAGARAARAVETLRDQMGGGSPFGTTSGSEDGKAA</sequence>
<name>A0ABR9X094_9RHOB</name>
<dbReference type="RefSeq" id="WP_194134275.1">
    <property type="nucleotide sequence ID" value="NZ_JADFFK010000005.1"/>
</dbReference>
<protein>
    <submittedName>
        <fullName evidence="3">PAS domain-containing protein</fullName>
    </submittedName>
</protein>
<evidence type="ECO:0000259" key="2">
    <source>
        <dbReference type="Pfam" id="PF08448"/>
    </source>
</evidence>
<accession>A0ABR9X094</accession>
<organism evidence="3 4">
    <name type="scientific">Salipiger mangrovisoli</name>
    <dbReference type="NCBI Taxonomy" id="2865933"/>
    <lineage>
        <taxon>Bacteria</taxon>
        <taxon>Pseudomonadati</taxon>
        <taxon>Pseudomonadota</taxon>
        <taxon>Alphaproteobacteria</taxon>
        <taxon>Rhodobacterales</taxon>
        <taxon>Roseobacteraceae</taxon>
        <taxon>Salipiger</taxon>
    </lineage>
</organism>
<dbReference type="InterPro" id="IPR035965">
    <property type="entry name" value="PAS-like_dom_sf"/>
</dbReference>
<feature type="domain" description="PAS fold-4" evidence="2">
    <location>
        <begin position="26"/>
        <end position="122"/>
    </location>
</feature>
<dbReference type="Proteomes" id="UP000607796">
    <property type="component" value="Unassembled WGS sequence"/>
</dbReference>